<dbReference type="PANTHER" id="PTHR23114">
    <property type="entry name" value="M7GPPPN-MRNA HYDROLASE"/>
    <property type="match status" value="1"/>
</dbReference>
<dbReference type="PANTHER" id="PTHR23114:SF17">
    <property type="entry name" value="M7GPPPN-MRNA HYDROLASE"/>
    <property type="match status" value="1"/>
</dbReference>
<proteinExistence type="predicted"/>
<feature type="compositionally biased region" description="Basic and acidic residues" evidence="2">
    <location>
        <begin position="61"/>
        <end position="70"/>
    </location>
</feature>
<gene>
    <name evidence="5" type="ORF">OXD698_LOCUS14115</name>
</gene>
<reference evidence="5" key="1">
    <citation type="submission" date="2021-02" db="EMBL/GenBank/DDBJ databases">
        <authorList>
            <person name="Nowell W R."/>
        </authorList>
    </citation>
    <scope>NUCLEOTIDE SEQUENCE</scope>
</reference>
<feature type="transmembrane region" description="Helical" evidence="3">
    <location>
        <begin position="928"/>
        <end position="950"/>
    </location>
</feature>
<protein>
    <recommendedName>
        <fullName evidence="4">Nudix hydrolase domain-containing protein</fullName>
    </recommendedName>
</protein>
<feature type="region of interest" description="Disordered" evidence="2">
    <location>
        <begin position="61"/>
        <end position="81"/>
    </location>
</feature>
<dbReference type="InterPro" id="IPR000086">
    <property type="entry name" value="NUDIX_hydrolase_dom"/>
</dbReference>
<keyword evidence="3" id="KW-0472">Membrane</keyword>
<comment type="caution">
    <text evidence="5">The sequence shown here is derived from an EMBL/GenBank/DDBJ whole genome shotgun (WGS) entry which is preliminary data.</text>
</comment>
<accession>A0A818WNK2</accession>
<dbReference type="GO" id="GO:0003723">
    <property type="term" value="F:RNA binding"/>
    <property type="evidence" value="ECO:0007669"/>
    <property type="project" value="InterPro"/>
</dbReference>
<keyword evidence="3" id="KW-1133">Transmembrane helix</keyword>
<dbReference type="AlphaFoldDB" id="A0A818WNK2"/>
<dbReference type="InterPro" id="IPR036189">
    <property type="entry name" value="DCP2_BoxA_sf"/>
</dbReference>
<dbReference type="GO" id="GO:0005737">
    <property type="term" value="C:cytoplasm"/>
    <property type="evidence" value="ECO:0007669"/>
    <property type="project" value="TreeGrafter"/>
</dbReference>
<dbReference type="SUPFAM" id="SSF55811">
    <property type="entry name" value="Nudix"/>
    <property type="match status" value="2"/>
</dbReference>
<dbReference type="GO" id="GO:0030145">
    <property type="term" value="F:manganese ion binding"/>
    <property type="evidence" value="ECO:0007669"/>
    <property type="project" value="InterPro"/>
</dbReference>
<dbReference type="EMBL" id="CAJOAZ010000880">
    <property type="protein sequence ID" value="CAF3728467.1"/>
    <property type="molecule type" value="Genomic_DNA"/>
</dbReference>
<keyword evidence="3" id="KW-0812">Transmembrane</keyword>
<dbReference type="PROSITE" id="PS00893">
    <property type="entry name" value="NUDIX_BOX"/>
    <property type="match status" value="2"/>
</dbReference>
<feature type="domain" description="Nudix hydrolase" evidence="4">
    <location>
        <begin position="983"/>
        <end position="1154"/>
    </location>
</feature>
<dbReference type="Proteomes" id="UP000663844">
    <property type="component" value="Unassembled WGS sequence"/>
</dbReference>
<evidence type="ECO:0000256" key="2">
    <source>
        <dbReference type="SAM" id="MobiDB-lite"/>
    </source>
</evidence>
<keyword evidence="1" id="KW-0378">Hydrolase</keyword>
<evidence type="ECO:0000313" key="6">
    <source>
        <dbReference type="Proteomes" id="UP000663844"/>
    </source>
</evidence>
<dbReference type="InterPro" id="IPR020084">
    <property type="entry name" value="NUDIX_hydrolase_CS"/>
</dbReference>
<dbReference type="PROSITE" id="PS51462">
    <property type="entry name" value="NUDIX"/>
    <property type="match status" value="2"/>
</dbReference>
<dbReference type="Gene3D" id="3.90.79.10">
    <property type="entry name" value="Nucleoside Triphosphate Pyrophosphohydrolase"/>
    <property type="match status" value="2"/>
</dbReference>
<dbReference type="GO" id="GO:0016787">
    <property type="term" value="F:hydrolase activity"/>
    <property type="evidence" value="ECO:0007669"/>
    <property type="project" value="UniProtKB-KW"/>
</dbReference>
<organism evidence="5 6">
    <name type="scientific">Adineta steineri</name>
    <dbReference type="NCBI Taxonomy" id="433720"/>
    <lineage>
        <taxon>Eukaryota</taxon>
        <taxon>Metazoa</taxon>
        <taxon>Spiralia</taxon>
        <taxon>Gnathifera</taxon>
        <taxon>Rotifera</taxon>
        <taxon>Eurotatoria</taxon>
        <taxon>Bdelloidea</taxon>
        <taxon>Adinetida</taxon>
        <taxon>Adinetidae</taxon>
        <taxon>Adineta</taxon>
    </lineage>
</organism>
<dbReference type="Pfam" id="PF00293">
    <property type="entry name" value="NUDIX"/>
    <property type="match status" value="2"/>
</dbReference>
<evidence type="ECO:0000259" key="4">
    <source>
        <dbReference type="PROSITE" id="PS51462"/>
    </source>
</evidence>
<feature type="domain" description="Nudix hydrolase" evidence="4">
    <location>
        <begin position="673"/>
        <end position="818"/>
    </location>
</feature>
<evidence type="ECO:0000256" key="1">
    <source>
        <dbReference type="ARBA" id="ARBA00022801"/>
    </source>
</evidence>
<dbReference type="InterPro" id="IPR015797">
    <property type="entry name" value="NUDIX_hydrolase-like_dom_sf"/>
</dbReference>
<name>A0A818WNK2_9BILA</name>
<evidence type="ECO:0000256" key="3">
    <source>
        <dbReference type="SAM" id="Phobius"/>
    </source>
</evidence>
<evidence type="ECO:0000313" key="5">
    <source>
        <dbReference type="EMBL" id="CAF3728467.1"/>
    </source>
</evidence>
<sequence>MNIINNDAAYYDLQPVPIGDMNTISQHNLTTNLNEDESNYVQAVNQALKEINDLMADVENDKSEQNKQHPQEFSNSRVDRSVIPKQSQTITTSTFYNGPVDQPVVPKQSQTTTTSSFSNRVAYMMYPVMFILHPISNMFRYYMESDFKSNGIIQDLAPLRDCNGNKILWFGPASKLTSPYLQCNLEFQGPDENFYNAPYAFVRPVGNGFEIKNPMIFRLDRDVDFDGDLFSLKSLFICKVKNDIFGINDKKPNELFQIKQSPCGKVIIVNDKMYSELPTDGNTKKNKKKINQKCAHISFKQFAKRYNMHTLYLAFYLTHWNDEKKEYVPEPECLFRSNAFTPVSSKVPVITYDYSPNQLKISQCKLSYVPSSQHSNQCVLKVQVPYEIPDPFKHTLLKNKCLEAVIYTSSEQEAIVHPMYKIIGEQGQHVESILVNVNQEDPCLTLYIIRRETNSTSDQASLVSPSNSLEIAQTLPLNGDIMDSFRIQLQLCDYSFGKPDPYPKTIALSNEIVDGFSFLANPTSTGLPTNDNSTNHKVHRISSDIHGSSQKTTDMRTRCLSKYLCPPKVECSEEEYEAMLDKLYKIEETPVDDVVLINDKDSLTFQEINYKVKKQMEKYAISVIQRALQKLHKKQVKNSSLQKVSDDKGWTTKKPTEDKVAGDIWKLWTKECEQAPRCGIILLSLEKLDAPEILLTIYNRNYERQYGYSKGKIKEGETKWQCALRETSEELGCPKKSIDDKINDEETILKNVEYDSNSTIEHYYFIVPVVPKDMHFKLNKTEVIAIEWCNIYKLPCCRDCQVTQLEKYKHKETSASYFMVICYDKSNRTSLVQYLSMYLYGSKDKCSDIEDEAMLTRLPQIQEISKIEFKKRNDTVGLTFKEIREMTKEKMEQYATPKIIKTLLDLHWRRVKNNLLEGGGIFISIKDFLAIIFHIVDWLIFNLLVILHIVNWSIFKCKVILSLTINKFEVAKKIWKLWTEECGQFPRCGIILLDRKTSKEANVLLIMSKKDDQPQYGYPKGGIKIGESIRECAIREASEELGCTKESIDDKITDEKVIVKNVEYNRGKSPDDPFNKMSPTGGPHDTVMKSNRVVWIKQYYFIVPVVPTNMRFKLNKNEVDAIEWCNIYKLPCGRHCQVTQLVNFEQKETKANYFMVVCNNTRSGTSLVQDILKYMDGENKDHTVSNKYKSDHRFCW</sequence>
<dbReference type="Gene3D" id="1.10.10.1050">
    <property type="entry name" value="Dcp2, box A domain"/>
    <property type="match status" value="1"/>
</dbReference>